<evidence type="ECO:0000256" key="1">
    <source>
        <dbReference type="SAM" id="Phobius"/>
    </source>
</evidence>
<keyword evidence="1" id="KW-1133">Transmembrane helix</keyword>
<feature type="transmembrane region" description="Helical" evidence="1">
    <location>
        <begin position="40"/>
        <end position="57"/>
    </location>
</feature>
<proteinExistence type="predicted"/>
<name>A0A382PK61_9ZZZZ</name>
<protein>
    <submittedName>
        <fullName evidence="2">Uncharacterized protein</fullName>
    </submittedName>
</protein>
<evidence type="ECO:0000313" key="2">
    <source>
        <dbReference type="EMBL" id="SVC73773.1"/>
    </source>
</evidence>
<dbReference type="AlphaFoldDB" id="A0A382PK61"/>
<reference evidence="2" key="1">
    <citation type="submission" date="2018-05" db="EMBL/GenBank/DDBJ databases">
        <authorList>
            <person name="Lanie J.A."/>
            <person name="Ng W.-L."/>
            <person name="Kazmierczak K.M."/>
            <person name="Andrzejewski T.M."/>
            <person name="Davidsen T.M."/>
            <person name="Wayne K.J."/>
            <person name="Tettelin H."/>
            <person name="Glass J.I."/>
            <person name="Rusch D."/>
            <person name="Podicherti R."/>
            <person name="Tsui H.-C.T."/>
            <person name="Winkler M.E."/>
        </authorList>
    </citation>
    <scope>NUCLEOTIDE SEQUENCE</scope>
</reference>
<gene>
    <name evidence="2" type="ORF">METZ01_LOCUS326627</name>
</gene>
<keyword evidence="1" id="KW-0812">Transmembrane</keyword>
<feature type="non-terminal residue" evidence="2">
    <location>
        <position position="1"/>
    </location>
</feature>
<feature type="transmembrane region" description="Helical" evidence="1">
    <location>
        <begin position="12"/>
        <end position="28"/>
    </location>
</feature>
<accession>A0A382PK61</accession>
<keyword evidence="1" id="KW-0472">Membrane</keyword>
<organism evidence="2">
    <name type="scientific">marine metagenome</name>
    <dbReference type="NCBI Taxonomy" id="408172"/>
    <lineage>
        <taxon>unclassified sequences</taxon>
        <taxon>metagenomes</taxon>
        <taxon>ecological metagenomes</taxon>
    </lineage>
</organism>
<sequence>VIKKLSIKKSLLYLNISILIILVMVGVKDYLSGQSLGGDYWGTLIMFFAILPGTIHMQNK</sequence>
<dbReference type="EMBL" id="UINC01107988">
    <property type="protein sequence ID" value="SVC73773.1"/>
    <property type="molecule type" value="Genomic_DNA"/>
</dbReference>